<protein>
    <submittedName>
        <fullName evidence="2">Uncharacterized protein</fullName>
    </submittedName>
</protein>
<gene>
    <name evidence="2" type="ORF">PJIAN_4163</name>
</gene>
<keyword evidence="1" id="KW-0472">Membrane</keyword>
<evidence type="ECO:0000313" key="3">
    <source>
        <dbReference type="Proteomes" id="UP000076586"/>
    </source>
</evidence>
<reference evidence="3" key="1">
    <citation type="submission" date="2016-04" db="EMBL/GenBank/DDBJ databases">
        <title>Draft genome sequence of Paludibacter jiangxiensis strain NM7.</title>
        <authorList>
            <person name="Qiu Y."/>
            <person name="Matsuura N."/>
            <person name="Ohashi A."/>
            <person name="Tourlousse M.D."/>
            <person name="Sekiguchi Y."/>
        </authorList>
    </citation>
    <scope>NUCLEOTIDE SEQUENCE [LARGE SCALE GENOMIC DNA]</scope>
    <source>
        <strain evidence="3">NM7</strain>
    </source>
</reference>
<keyword evidence="1" id="KW-0812">Transmembrane</keyword>
<dbReference type="EMBL" id="BDCR01000004">
    <property type="protein sequence ID" value="GAT63624.1"/>
    <property type="molecule type" value="Genomic_DNA"/>
</dbReference>
<dbReference type="RefSeq" id="WP_201787359.1">
    <property type="nucleotide sequence ID" value="NZ_BDCR01000004.1"/>
</dbReference>
<dbReference type="Pfam" id="PF20181">
    <property type="entry name" value="DUF6544"/>
    <property type="match status" value="1"/>
</dbReference>
<evidence type="ECO:0000313" key="2">
    <source>
        <dbReference type="EMBL" id="GAT63624.1"/>
    </source>
</evidence>
<reference evidence="3" key="2">
    <citation type="journal article" date="2017" name="Genome Announc.">
        <title>Draft genome sequence of Paludibacter jiangxiensis NM7(T), a propionate-producing fermentative bacterium.</title>
        <authorList>
            <person name="Qiu Y.-L."/>
            <person name="Tourlousse D.M."/>
            <person name="Matsuura N."/>
            <person name="Ohashi A."/>
            <person name="Sekiguchi Y."/>
        </authorList>
    </citation>
    <scope>NUCLEOTIDE SEQUENCE [LARGE SCALE GENOMIC DNA]</scope>
    <source>
        <strain evidence="3">NM7</strain>
    </source>
</reference>
<dbReference type="InterPro" id="IPR046674">
    <property type="entry name" value="DUF6544"/>
</dbReference>
<dbReference type="Proteomes" id="UP000076586">
    <property type="component" value="Unassembled WGS sequence"/>
</dbReference>
<keyword evidence="3" id="KW-1185">Reference proteome</keyword>
<name>A0A161L8S2_9BACT</name>
<dbReference type="AlphaFoldDB" id="A0A161L8S2"/>
<organism evidence="2 3">
    <name type="scientific">Paludibacter jiangxiensis</name>
    <dbReference type="NCBI Taxonomy" id="681398"/>
    <lineage>
        <taxon>Bacteria</taxon>
        <taxon>Pseudomonadati</taxon>
        <taxon>Bacteroidota</taxon>
        <taxon>Bacteroidia</taxon>
        <taxon>Bacteroidales</taxon>
        <taxon>Paludibacteraceae</taxon>
        <taxon>Paludibacter</taxon>
    </lineage>
</organism>
<evidence type="ECO:0000256" key="1">
    <source>
        <dbReference type="SAM" id="Phobius"/>
    </source>
</evidence>
<comment type="caution">
    <text evidence="2">The sequence shown here is derived from an EMBL/GenBank/DDBJ whole genome shotgun (WGS) entry which is preliminary data.</text>
</comment>
<feature type="transmembrane region" description="Helical" evidence="1">
    <location>
        <begin position="35"/>
        <end position="59"/>
    </location>
</feature>
<proteinExistence type="predicted"/>
<feature type="transmembrane region" description="Helical" evidence="1">
    <location>
        <begin position="92"/>
        <end position="111"/>
    </location>
</feature>
<feature type="transmembrane region" description="Helical" evidence="1">
    <location>
        <begin position="66"/>
        <end position="86"/>
    </location>
</feature>
<keyword evidence="1" id="KW-1133">Transmembrane helix</keyword>
<accession>A0A161L8S2</accession>
<sequence>MILRILFALLIIVHGLLHSMGFAKAFGYAFANQSIYISTSAGYAWLISGLLFLAASWLFIAKKKSWWIAAVIAVICSQVLIISAWQDARFGTIANTIILFTSILAGGSVCFEEIFRHDARKNLKHNSFPSSDLLTEKDMHHLPEPVKRYLRYVGVVNKPKVKNFRVVFEGEMRDKGKDFFPFVAEQYNFFANPARLFFMKGRMFGIEVPGYHKYTNAKARMDIRLFGLIPVIKKSGPVMDKTETVTLLNDMCLLAPASLIDKRIEWQPINDSMTKAIFTNENITVSAILYFNAEGQLVNFTSNDRTAIAYMKEFPFSTPVTEYKNINGYNLISKGDAVWHYPDGKFVYGKFTLKEIQYNRDYID</sequence>